<sequence>MDQFFQDPLESISSDHQLPSNLKWGSTDDYSNFGAEPSLSYGHHHHYHHLRRHHSSLGNFPMSNSTALRTRLAIFWPKIFCQNTIIIINDPNPMYLPPALGTTEAPTYAHNSDIEEGDKDTDLLQFADFGTIAGTSGHATHSVATTLASASNLKLEEAPTHKGKPQGKEPQSRRLPKVKGGQHPGPQPTGKKPRRPRTKLHGEEADIARHIARQLLAEVERCDEHHLPERLDRRARPPDRVTTDMALIPDNLNHVRSTLEAHMGAVGNRPLGLFAMRVREPRRWKVTRPNGVVVVVREAE</sequence>
<name>A0A9P6AKJ8_9AGAM</name>
<feature type="compositionally biased region" description="Basic and acidic residues" evidence="1">
    <location>
        <begin position="155"/>
        <end position="172"/>
    </location>
</feature>
<reference evidence="2" key="1">
    <citation type="journal article" date="2020" name="Nat. Commun.">
        <title>Large-scale genome sequencing of mycorrhizal fungi provides insights into the early evolution of symbiotic traits.</title>
        <authorList>
            <person name="Miyauchi S."/>
            <person name="Kiss E."/>
            <person name="Kuo A."/>
            <person name="Drula E."/>
            <person name="Kohler A."/>
            <person name="Sanchez-Garcia M."/>
            <person name="Morin E."/>
            <person name="Andreopoulos B."/>
            <person name="Barry K.W."/>
            <person name="Bonito G."/>
            <person name="Buee M."/>
            <person name="Carver A."/>
            <person name="Chen C."/>
            <person name="Cichocki N."/>
            <person name="Clum A."/>
            <person name="Culley D."/>
            <person name="Crous P.W."/>
            <person name="Fauchery L."/>
            <person name="Girlanda M."/>
            <person name="Hayes R.D."/>
            <person name="Keri Z."/>
            <person name="LaButti K."/>
            <person name="Lipzen A."/>
            <person name="Lombard V."/>
            <person name="Magnuson J."/>
            <person name="Maillard F."/>
            <person name="Murat C."/>
            <person name="Nolan M."/>
            <person name="Ohm R.A."/>
            <person name="Pangilinan J."/>
            <person name="Pereira M.F."/>
            <person name="Perotto S."/>
            <person name="Peter M."/>
            <person name="Pfister S."/>
            <person name="Riley R."/>
            <person name="Sitrit Y."/>
            <person name="Stielow J.B."/>
            <person name="Szollosi G."/>
            <person name="Zifcakova L."/>
            <person name="Stursova M."/>
            <person name="Spatafora J.W."/>
            <person name="Tedersoo L."/>
            <person name="Vaario L.M."/>
            <person name="Yamada A."/>
            <person name="Yan M."/>
            <person name="Wang P."/>
            <person name="Xu J."/>
            <person name="Bruns T."/>
            <person name="Baldrian P."/>
            <person name="Vilgalys R."/>
            <person name="Dunand C."/>
            <person name="Henrissat B."/>
            <person name="Grigoriev I.V."/>
            <person name="Hibbett D."/>
            <person name="Nagy L.G."/>
            <person name="Martin F.M."/>
        </authorList>
    </citation>
    <scope>NUCLEOTIDE SEQUENCE</scope>
    <source>
        <strain evidence="2">UP504</strain>
    </source>
</reference>
<feature type="region of interest" description="Disordered" evidence="1">
    <location>
        <begin position="155"/>
        <end position="199"/>
    </location>
</feature>
<keyword evidence="3" id="KW-1185">Reference proteome</keyword>
<evidence type="ECO:0000256" key="1">
    <source>
        <dbReference type="SAM" id="MobiDB-lite"/>
    </source>
</evidence>
<evidence type="ECO:0000313" key="3">
    <source>
        <dbReference type="Proteomes" id="UP000886523"/>
    </source>
</evidence>
<organism evidence="2 3">
    <name type="scientific">Hydnum rufescens UP504</name>
    <dbReference type="NCBI Taxonomy" id="1448309"/>
    <lineage>
        <taxon>Eukaryota</taxon>
        <taxon>Fungi</taxon>
        <taxon>Dikarya</taxon>
        <taxon>Basidiomycota</taxon>
        <taxon>Agaricomycotina</taxon>
        <taxon>Agaricomycetes</taxon>
        <taxon>Cantharellales</taxon>
        <taxon>Hydnaceae</taxon>
        <taxon>Hydnum</taxon>
    </lineage>
</organism>
<protein>
    <submittedName>
        <fullName evidence="2">Uncharacterized protein</fullName>
    </submittedName>
</protein>
<gene>
    <name evidence="2" type="ORF">BS47DRAFT_1351890</name>
</gene>
<dbReference type="Proteomes" id="UP000886523">
    <property type="component" value="Unassembled WGS sequence"/>
</dbReference>
<dbReference type="EMBL" id="MU129086">
    <property type="protein sequence ID" value="KAF9507272.1"/>
    <property type="molecule type" value="Genomic_DNA"/>
</dbReference>
<evidence type="ECO:0000313" key="2">
    <source>
        <dbReference type="EMBL" id="KAF9507272.1"/>
    </source>
</evidence>
<comment type="caution">
    <text evidence="2">The sequence shown here is derived from an EMBL/GenBank/DDBJ whole genome shotgun (WGS) entry which is preliminary data.</text>
</comment>
<accession>A0A9P6AKJ8</accession>
<dbReference type="AlphaFoldDB" id="A0A9P6AKJ8"/>
<proteinExistence type="predicted"/>